<dbReference type="InterPro" id="IPR004367">
    <property type="entry name" value="Cyclin_C-dom"/>
</dbReference>
<dbReference type="GO" id="GO:0016538">
    <property type="term" value="F:cyclin-dependent protein serine/threonine kinase regulator activity"/>
    <property type="evidence" value="ECO:0007669"/>
    <property type="project" value="InterPro"/>
</dbReference>
<dbReference type="GO" id="GO:0051301">
    <property type="term" value="P:cell division"/>
    <property type="evidence" value="ECO:0007669"/>
    <property type="project" value="UniProtKB-KW"/>
</dbReference>
<dbReference type="Proteomes" id="UP000436088">
    <property type="component" value="Unassembled WGS sequence"/>
</dbReference>
<evidence type="ECO:0000256" key="2">
    <source>
        <dbReference type="ARBA" id="ARBA00022618"/>
    </source>
</evidence>
<dbReference type="PROSITE" id="PS00292">
    <property type="entry name" value="CYCLINS"/>
    <property type="match status" value="1"/>
</dbReference>
<dbReference type="SMART" id="SM00385">
    <property type="entry name" value="CYCLIN"/>
    <property type="match status" value="2"/>
</dbReference>
<feature type="domain" description="Cyclin-like" evidence="7">
    <location>
        <begin position="143"/>
        <end position="227"/>
    </location>
</feature>
<protein>
    <submittedName>
        <fullName evidence="9">Cyclin-A3-2</fullName>
    </submittedName>
</protein>
<evidence type="ECO:0000259" key="7">
    <source>
        <dbReference type="SMART" id="SM00385"/>
    </source>
</evidence>
<feature type="domain" description="Cyclin C-terminal" evidence="8">
    <location>
        <begin position="236"/>
        <end position="344"/>
    </location>
</feature>
<dbReference type="Pfam" id="PF00134">
    <property type="entry name" value="Cyclin_N"/>
    <property type="match status" value="1"/>
</dbReference>
<dbReference type="GO" id="GO:0044772">
    <property type="term" value="P:mitotic cell cycle phase transition"/>
    <property type="evidence" value="ECO:0007669"/>
    <property type="project" value="InterPro"/>
</dbReference>
<evidence type="ECO:0000259" key="8">
    <source>
        <dbReference type="SMART" id="SM01332"/>
    </source>
</evidence>
<proteinExistence type="inferred from homology"/>
<dbReference type="InterPro" id="IPR013763">
    <property type="entry name" value="Cyclin-like_dom"/>
</dbReference>
<comment type="similarity">
    <text evidence="1">Belongs to the cyclin family. Cyclin AB subfamily.</text>
</comment>
<dbReference type="InterPro" id="IPR046965">
    <property type="entry name" value="Cyclin_A/B-like"/>
</dbReference>
<feature type="domain" description="Cyclin-like" evidence="7">
    <location>
        <begin position="240"/>
        <end position="327"/>
    </location>
</feature>
<keyword evidence="4" id="KW-0131">Cell cycle</keyword>
<name>A0A6A2XGV7_HIBSY</name>
<dbReference type="AlphaFoldDB" id="A0A6A2XGV7"/>
<comment type="caution">
    <text evidence="9">The sequence shown here is derived from an EMBL/GenBank/DDBJ whole genome shotgun (WGS) entry which is preliminary data.</text>
</comment>
<dbReference type="FunFam" id="1.10.472.10:FF:000001">
    <property type="entry name" value="G2/mitotic-specific cyclin"/>
    <property type="match status" value="1"/>
</dbReference>
<dbReference type="InterPro" id="IPR036915">
    <property type="entry name" value="Cyclin-like_sf"/>
</dbReference>
<dbReference type="PANTHER" id="PTHR10177">
    <property type="entry name" value="CYCLINS"/>
    <property type="match status" value="1"/>
</dbReference>
<dbReference type="EMBL" id="VEPZ02001411">
    <property type="protein sequence ID" value="KAE8674732.1"/>
    <property type="molecule type" value="Genomic_DNA"/>
</dbReference>
<dbReference type="Pfam" id="PF02984">
    <property type="entry name" value="Cyclin_C"/>
    <property type="match status" value="1"/>
</dbReference>
<dbReference type="Gene3D" id="1.10.472.10">
    <property type="entry name" value="Cyclin-like"/>
    <property type="match status" value="2"/>
</dbReference>
<gene>
    <name evidence="9" type="ORF">F3Y22_tig00111719pilonHSYRG00023</name>
</gene>
<organism evidence="9 10">
    <name type="scientific">Hibiscus syriacus</name>
    <name type="common">Rose of Sharon</name>
    <dbReference type="NCBI Taxonomy" id="106335"/>
    <lineage>
        <taxon>Eukaryota</taxon>
        <taxon>Viridiplantae</taxon>
        <taxon>Streptophyta</taxon>
        <taxon>Embryophyta</taxon>
        <taxon>Tracheophyta</taxon>
        <taxon>Spermatophyta</taxon>
        <taxon>Magnoliopsida</taxon>
        <taxon>eudicotyledons</taxon>
        <taxon>Gunneridae</taxon>
        <taxon>Pentapetalae</taxon>
        <taxon>rosids</taxon>
        <taxon>malvids</taxon>
        <taxon>Malvales</taxon>
        <taxon>Malvaceae</taxon>
        <taxon>Malvoideae</taxon>
        <taxon>Hibiscus</taxon>
    </lineage>
</organism>
<feature type="region of interest" description="Disordered" evidence="6">
    <location>
        <begin position="49"/>
        <end position="90"/>
    </location>
</feature>
<evidence type="ECO:0000256" key="3">
    <source>
        <dbReference type="ARBA" id="ARBA00023127"/>
    </source>
</evidence>
<keyword evidence="10" id="KW-1185">Reference proteome</keyword>
<reference evidence="9" key="1">
    <citation type="submission" date="2019-09" db="EMBL/GenBank/DDBJ databases">
        <title>Draft genome information of white flower Hibiscus syriacus.</title>
        <authorList>
            <person name="Kim Y.-M."/>
        </authorList>
    </citation>
    <scope>NUCLEOTIDE SEQUENCE [LARGE SCALE GENOMIC DNA]</scope>
    <source>
        <strain evidence="9">YM2019G1</strain>
    </source>
</reference>
<keyword evidence="2" id="KW-0132">Cell division</keyword>
<dbReference type="SMART" id="SM01332">
    <property type="entry name" value="Cyclin_C"/>
    <property type="match status" value="1"/>
</dbReference>
<feature type="region of interest" description="Disordered" evidence="6">
    <location>
        <begin position="1"/>
        <end position="23"/>
    </location>
</feature>
<accession>A0A6A2XGV7</accession>
<dbReference type="InterPro" id="IPR039361">
    <property type="entry name" value="Cyclin"/>
</dbReference>
<dbReference type="PIRSF" id="PIRSF001771">
    <property type="entry name" value="Cyclin_A_B_D_E"/>
    <property type="match status" value="1"/>
</dbReference>
<keyword evidence="3 5" id="KW-0195">Cyclin</keyword>
<feature type="compositionally biased region" description="Basic and acidic residues" evidence="6">
    <location>
        <begin position="53"/>
        <end position="63"/>
    </location>
</feature>
<evidence type="ECO:0000256" key="6">
    <source>
        <dbReference type="SAM" id="MobiDB-lite"/>
    </source>
</evidence>
<evidence type="ECO:0000313" key="10">
    <source>
        <dbReference type="Proteomes" id="UP000436088"/>
    </source>
</evidence>
<dbReference type="FunFam" id="1.10.472.10:FF:000220">
    <property type="entry name" value="Cyclin superfamily protein, putative"/>
    <property type="match status" value="1"/>
</dbReference>
<feature type="compositionally biased region" description="Basic and acidic residues" evidence="6">
    <location>
        <begin position="76"/>
        <end position="90"/>
    </location>
</feature>
<evidence type="ECO:0000256" key="5">
    <source>
        <dbReference type="RuleBase" id="RU000383"/>
    </source>
</evidence>
<sequence length="363" mass="41166">MAQQENCVRVTRAASKKRPAESAGLIEERVVTKKRVVLGELSNLPNAVVSGKENQKKQLEGKLKAKTGVVKPASKVSKEESEHDKQADIDAKSDDLQMCGHYVSDIFQYLRQMEVDPKRRPLPDYIENVQKDVSTNMRGILVDWLVGVVEEYKLISDTLYIAVSYIDRYLSLNALNRQKLQLLDVSSMLIASKYEEINPPNVEDFCYITDNTYRKEEVVKMEADILKVLKFELGNPTVKTFLRRFTRVAEEGYKASSLQLEFLGCYLAELSLLDYGCVKFLPSRVAASVLFLASFIIQPKRHPWVRLKSSIFSGHFMLKGGALQAVREKYNQHKFKCVAAMPPCPEIPNSYFVDVQVVEAVKA</sequence>
<dbReference type="SUPFAM" id="SSF47954">
    <property type="entry name" value="Cyclin-like"/>
    <property type="match status" value="2"/>
</dbReference>
<evidence type="ECO:0000256" key="1">
    <source>
        <dbReference type="ARBA" id="ARBA00006955"/>
    </source>
</evidence>
<dbReference type="InterPro" id="IPR048258">
    <property type="entry name" value="Cyclins_cyclin-box"/>
</dbReference>
<evidence type="ECO:0000313" key="9">
    <source>
        <dbReference type="EMBL" id="KAE8674732.1"/>
    </source>
</evidence>
<dbReference type="InterPro" id="IPR006671">
    <property type="entry name" value="Cyclin_N"/>
</dbReference>
<evidence type="ECO:0000256" key="4">
    <source>
        <dbReference type="ARBA" id="ARBA00023306"/>
    </source>
</evidence>